<organism evidence="1 2">
    <name type="scientific">Lasiodiplodia mahajangana</name>
    <dbReference type="NCBI Taxonomy" id="1108764"/>
    <lineage>
        <taxon>Eukaryota</taxon>
        <taxon>Fungi</taxon>
        <taxon>Dikarya</taxon>
        <taxon>Ascomycota</taxon>
        <taxon>Pezizomycotina</taxon>
        <taxon>Dothideomycetes</taxon>
        <taxon>Dothideomycetes incertae sedis</taxon>
        <taxon>Botryosphaeriales</taxon>
        <taxon>Botryosphaeriaceae</taxon>
        <taxon>Lasiodiplodia</taxon>
    </lineage>
</organism>
<reference evidence="1" key="1">
    <citation type="submission" date="2022-12" db="EMBL/GenBank/DDBJ databases">
        <title>Genome Sequence of Lasiodiplodia mahajangana.</title>
        <authorList>
            <person name="Buettner E."/>
        </authorList>
    </citation>
    <scope>NUCLEOTIDE SEQUENCE</scope>
    <source>
        <strain evidence="1">VT137</strain>
    </source>
</reference>
<comment type="caution">
    <text evidence="1">The sequence shown here is derived from an EMBL/GenBank/DDBJ whole genome shotgun (WGS) entry which is preliminary data.</text>
</comment>
<sequence length="68" mass="7475">MAANTSSPNVRQALESAGGHYMNLVEFGILKTFIDFKVFDAIPYEGDISIADLAVKDRRRRIAAAALF</sequence>
<protein>
    <submittedName>
        <fullName evidence="1">Uncharacterized protein</fullName>
    </submittedName>
</protein>
<dbReference type="EMBL" id="JAPUUL010004296">
    <property type="protein sequence ID" value="KAJ8119795.1"/>
    <property type="molecule type" value="Genomic_DNA"/>
</dbReference>
<accession>A0ACC2IX57</accession>
<gene>
    <name evidence="1" type="ORF">O1611_g10530</name>
</gene>
<keyword evidence="2" id="KW-1185">Reference proteome</keyword>
<dbReference type="Proteomes" id="UP001153332">
    <property type="component" value="Unassembled WGS sequence"/>
</dbReference>
<name>A0ACC2IX57_9PEZI</name>
<evidence type="ECO:0000313" key="2">
    <source>
        <dbReference type="Proteomes" id="UP001153332"/>
    </source>
</evidence>
<proteinExistence type="predicted"/>
<evidence type="ECO:0000313" key="1">
    <source>
        <dbReference type="EMBL" id="KAJ8119795.1"/>
    </source>
</evidence>